<proteinExistence type="predicted"/>
<organism evidence="1 2">
    <name type="scientific">Roseibium litorale</name>
    <dbReference type="NCBI Taxonomy" id="2803841"/>
    <lineage>
        <taxon>Bacteria</taxon>
        <taxon>Pseudomonadati</taxon>
        <taxon>Pseudomonadota</taxon>
        <taxon>Alphaproteobacteria</taxon>
        <taxon>Hyphomicrobiales</taxon>
        <taxon>Stappiaceae</taxon>
        <taxon>Roseibium</taxon>
    </lineage>
</organism>
<sequence length="102" mass="10970">MSLSCLTQSGQPQTAIAQGYVLTKVSKAGVKYVFQGETDPLETAKGHTIRVARTSLSFCHARIYLDLGIAEGDAAYLNLVPVSDARWMVEPLSRFVLPGAGQ</sequence>
<evidence type="ECO:0000313" key="2">
    <source>
        <dbReference type="Proteomes" id="UP000632063"/>
    </source>
</evidence>
<dbReference type="RefSeq" id="WP_192147068.1">
    <property type="nucleotide sequence ID" value="NZ_JACYXI010000002.1"/>
</dbReference>
<reference evidence="1 2" key="2">
    <citation type="journal article" date="2021" name="Int. J. Syst. Evol. Microbiol.">
        <title>Roseibium litorale sp. nov., isolated from a tidal flat sediment and proposal for the reclassification of Labrenzia polysiphoniae as Roseibium polysiphoniae comb. nov.</title>
        <authorList>
            <person name="Liu Y."/>
            <person name="Pei T."/>
            <person name="Du J."/>
            <person name="Chao M."/>
            <person name="Deng M.R."/>
            <person name="Zhu H."/>
        </authorList>
    </citation>
    <scope>NUCLEOTIDE SEQUENCE [LARGE SCALE GENOMIC DNA]</scope>
    <source>
        <strain evidence="1 2">4C16A</strain>
    </source>
</reference>
<name>A0ABR9CJB3_9HYPH</name>
<protein>
    <submittedName>
        <fullName evidence="1">Uncharacterized protein</fullName>
    </submittedName>
</protein>
<dbReference type="Proteomes" id="UP000632063">
    <property type="component" value="Unassembled WGS sequence"/>
</dbReference>
<accession>A0ABR9CJB3</accession>
<dbReference type="EMBL" id="JACYXI010000002">
    <property type="protein sequence ID" value="MBD8890929.1"/>
    <property type="molecule type" value="Genomic_DNA"/>
</dbReference>
<evidence type="ECO:0000313" key="1">
    <source>
        <dbReference type="EMBL" id="MBD8890929.1"/>
    </source>
</evidence>
<comment type="caution">
    <text evidence="1">The sequence shown here is derived from an EMBL/GenBank/DDBJ whole genome shotgun (WGS) entry which is preliminary data.</text>
</comment>
<gene>
    <name evidence="1" type="ORF">IG616_05190</name>
</gene>
<keyword evidence="2" id="KW-1185">Reference proteome</keyword>
<reference evidence="2" key="1">
    <citation type="submission" date="2020-09" db="EMBL/GenBank/DDBJ databases">
        <title>The genome sequence of strain Labrenzia suaedae 4C16A.</title>
        <authorList>
            <person name="Liu Y."/>
        </authorList>
    </citation>
    <scope>NUCLEOTIDE SEQUENCE [LARGE SCALE GENOMIC DNA]</scope>
    <source>
        <strain evidence="2">4C16A</strain>
    </source>
</reference>